<evidence type="ECO:0000256" key="4">
    <source>
        <dbReference type="ARBA" id="ARBA00022692"/>
    </source>
</evidence>
<sequence length="129" mass="14041">MNLLRVISAPISRIFIALIFVISGWNKIFSYTDIQGYMASMGVSGELLPFVIGIEVLAGSAVIIGWQTRLAALALSGFSILSAVIFHMDFTDQIQFIMFMKNLAIAGGLLLLVANGPGAYAFDNRHRTQ</sequence>
<dbReference type="RefSeq" id="WP_090701502.1">
    <property type="nucleotide sequence ID" value="NZ_FOSP01000026.1"/>
</dbReference>
<feature type="transmembrane region" description="Helical" evidence="7">
    <location>
        <begin position="47"/>
        <end position="66"/>
    </location>
</feature>
<keyword evidence="6 7" id="KW-0472">Membrane</keyword>
<organism evidence="8 9">
    <name type="scientific">Nitrosomonas aestuarii</name>
    <dbReference type="NCBI Taxonomy" id="52441"/>
    <lineage>
        <taxon>Bacteria</taxon>
        <taxon>Pseudomonadati</taxon>
        <taxon>Pseudomonadota</taxon>
        <taxon>Betaproteobacteria</taxon>
        <taxon>Nitrosomonadales</taxon>
        <taxon>Nitrosomonadaceae</taxon>
        <taxon>Nitrosomonas</taxon>
    </lineage>
</organism>
<keyword evidence="3" id="KW-1003">Cell membrane</keyword>
<dbReference type="Pfam" id="PF07681">
    <property type="entry name" value="DoxX"/>
    <property type="match status" value="1"/>
</dbReference>
<proteinExistence type="inferred from homology"/>
<evidence type="ECO:0000256" key="1">
    <source>
        <dbReference type="ARBA" id="ARBA00004651"/>
    </source>
</evidence>
<accession>A0A1I4ECL4</accession>
<protein>
    <submittedName>
        <fullName evidence="8">Putative oxidoreductase</fullName>
    </submittedName>
</protein>
<comment type="similarity">
    <text evidence="2">Belongs to the DoxX family.</text>
</comment>
<dbReference type="InterPro" id="IPR051907">
    <property type="entry name" value="DoxX-like_oxidoreductase"/>
</dbReference>
<evidence type="ECO:0000313" key="9">
    <source>
        <dbReference type="Proteomes" id="UP000199533"/>
    </source>
</evidence>
<dbReference type="EMBL" id="FOSP01000026">
    <property type="protein sequence ID" value="SFL02096.1"/>
    <property type="molecule type" value="Genomic_DNA"/>
</dbReference>
<dbReference type="PANTHER" id="PTHR33452:SF1">
    <property type="entry name" value="INNER MEMBRANE PROTEIN YPHA-RELATED"/>
    <property type="match status" value="1"/>
</dbReference>
<evidence type="ECO:0000256" key="3">
    <source>
        <dbReference type="ARBA" id="ARBA00022475"/>
    </source>
</evidence>
<feature type="transmembrane region" description="Helical" evidence="7">
    <location>
        <begin position="72"/>
        <end position="90"/>
    </location>
</feature>
<keyword evidence="5 7" id="KW-1133">Transmembrane helix</keyword>
<evidence type="ECO:0000313" key="8">
    <source>
        <dbReference type="EMBL" id="SFL02096.1"/>
    </source>
</evidence>
<reference evidence="9" key="1">
    <citation type="submission" date="2016-10" db="EMBL/GenBank/DDBJ databases">
        <authorList>
            <person name="Varghese N."/>
            <person name="Submissions S."/>
        </authorList>
    </citation>
    <scope>NUCLEOTIDE SEQUENCE [LARGE SCALE GENOMIC DNA]</scope>
    <source>
        <strain evidence="9">Nm69</strain>
    </source>
</reference>
<gene>
    <name evidence="8" type="ORF">SAMN05216302_102662</name>
</gene>
<dbReference type="GO" id="GO:0005886">
    <property type="term" value="C:plasma membrane"/>
    <property type="evidence" value="ECO:0007669"/>
    <property type="project" value="UniProtKB-SubCell"/>
</dbReference>
<evidence type="ECO:0000256" key="5">
    <source>
        <dbReference type="ARBA" id="ARBA00022989"/>
    </source>
</evidence>
<comment type="subcellular location">
    <subcellularLocation>
        <location evidence="1">Cell membrane</location>
        <topology evidence="1">Multi-pass membrane protein</topology>
    </subcellularLocation>
</comment>
<dbReference type="Proteomes" id="UP000199533">
    <property type="component" value="Unassembled WGS sequence"/>
</dbReference>
<name>A0A1I4ECL4_9PROT</name>
<keyword evidence="4 7" id="KW-0812">Transmembrane</keyword>
<dbReference type="STRING" id="52441.SAMN05216302_102662"/>
<dbReference type="PANTHER" id="PTHR33452">
    <property type="entry name" value="OXIDOREDUCTASE CATD-RELATED"/>
    <property type="match status" value="1"/>
</dbReference>
<dbReference type="OrthoDB" id="9792760at2"/>
<feature type="transmembrane region" description="Helical" evidence="7">
    <location>
        <begin position="6"/>
        <end position="26"/>
    </location>
</feature>
<feature type="transmembrane region" description="Helical" evidence="7">
    <location>
        <begin position="102"/>
        <end position="122"/>
    </location>
</feature>
<keyword evidence="9" id="KW-1185">Reference proteome</keyword>
<evidence type="ECO:0000256" key="6">
    <source>
        <dbReference type="ARBA" id="ARBA00023136"/>
    </source>
</evidence>
<evidence type="ECO:0000256" key="2">
    <source>
        <dbReference type="ARBA" id="ARBA00006679"/>
    </source>
</evidence>
<dbReference type="AlphaFoldDB" id="A0A1I4ECL4"/>
<evidence type="ECO:0000256" key="7">
    <source>
        <dbReference type="SAM" id="Phobius"/>
    </source>
</evidence>
<dbReference type="InterPro" id="IPR032808">
    <property type="entry name" value="DoxX"/>
</dbReference>